<evidence type="ECO:0000313" key="8">
    <source>
        <dbReference type="Proteomes" id="UP000004550"/>
    </source>
</evidence>
<dbReference type="PANTHER" id="PTHR10146:SF14">
    <property type="entry name" value="PYRIDOXAL PHOSPHATE HOMEOSTASIS PROTEIN"/>
    <property type="match status" value="1"/>
</dbReference>
<dbReference type="KEGG" id="sinb:SIDU_15695"/>
<evidence type="ECO:0000256" key="5">
    <source>
        <dbReference type="SAM" id="MobiDB-lite"/>
    </source>
</evidence>
<dbReference type="InterPro" id="IPR011078">
    <property type="entry name" value="PyrdxlP_homeostasis"/>
</dbReference>
<feature type="domain" description="Alanine racemase N-terminal" evidence="6">
    <location>
        <begin position="38"/>
        <end position="229"/>
    </location>
</feature>
<proteinExistence type="inferred from homology"/>
<evidence type="ECO:0000256" key="3">
    <source>
        <dbReference type="PIRSR" id="PIRSR004848-1"/>
    </source>
</evidence>
<feature type="modified residue" description="N6-(pyridoxal phosphate)lysine" evidence="2 3">
    <location>
        <position position="45"/>
    </location>
</feature>
<evidence type="ECO:0000256" key="4">
    <source>
        <dbReference type="RuleBase" id="RU004514"/>
    </source>
</evidence>
<feature type="region of interest" description="Disordered" evidence="5">
    <location>
        <begin position="227"/>
        <end position="248"/>
    </location>
</feature>
<dbReference type="Gene3D" id="3.20.20.10">
    <property type="entry name" value="Alanine racemase"/>
    <property type="match status" value="1"/>
</dbReference>
<dbReference type="FunFam" id="3.20.20.10:FF:000018">
    <property type="entry name" value="Pyridoxal phosphate homeostasis protein"/>
    <property type="match status" value="1"/>
</dbReference>
<comment type="function">
    <text evidence="2">Pyridoxal 5'-phosphate (PLP)-binding protein, which is involved in PLP homeostasis.</text>
</comment>
<dbReference type="GO" id="GO:0030170">
    <property type="term" value="F:pyridoxal phosphate binding"/>
    <property type="evidence" value="ECO:0007669"/>
    <property type="project" value="UniProtKB-UniRule"/>
</dbReference>
<comment type="cofactor">
    <cofactor evidence="3">
        <name>pyridoxal 5'-phosphate</name>
        <dbReference type="ChEBI" id="CHEBI:597326"/>
    </cofactor>
</comment>
<dbReference type="InterPro" id="IPR029066">
    <property type="entry name" value="PLP-binding_barrel"/>
</dbReference>
<dbReference type="HAMAP" id="MF_02087">
    <property type="entry name" value="PLP_homeostasis"/>
    <property type="match status" value="1"/>
</dbReference>
<dbReference type="RefSeq" id="WP_007689345.1">
    <property type="nucleotide sequence ID" value="NZ_CP013070.1"/>
</dbReference>
<dbReference type="InterPro" id="IPR001608">
    <property type="entry name" value="Ala_racemase_N"/>
</dbReference>
<keyword evidence="1 2" id="KW-0663">Pyridoxal phosphate</keyword>
<evidence type="ECO:0000259" key="6">
    <source>
        <dbReference type="Pfam" id="PF01168"/>
    </source>
</evidence>
<dbReference type="PIRSF" id="PIRSF004848">
    <property type="entry name" value="YBL036c_PLPDEIII"/>
    <property type="match status" value="1"/>
</dbReference>
<name>A0A1L5BSI6_SPHIB</name>
<evidence type="ECO:0000256" key="1">
    <source>
        <dbReference type="ARBA" id="ARBA00022898"/>
    </source>
</evidence>
<evidence type="ECO:0000256" key="2">
    <source>
        <dbReference type="HAMAP-Rule" id="MF_02087"/>
    </source>
</evidence>
<dbReference type="SUPFAM" id="SSF51419">
    <property type="entry name" value="PLP-binding barrel"/>
    <property type="match status" value="1"/>
</dbReference>
<dbReference type="EMBL" id="CP013070">
    <property type="protein sequence ID" value="APL95834.1"/>
    <property type="molecule type" value="Genomic_DNA"/>
</dbReference>
<protein>
    <recommendedName>
        <fullName evidence="2">Pyridoxal phosphate homeostasis protein</fullName>
        <shortName evidence="2">PLP homeostasis protein</shortName>
    </recommendedName>
</protein>
<accession>A0A1L5BSI6</accession>
<dbReference type="PANTHER" id="PTHR10146">
    <property type="entry name" value="PROLINE SYNTHETASE CO-TRANSCRIBED BACTERIAL HOMOLOG PROTEIN"/>
    <property type="match status" value="1"/>
</dbReference>
<comment type="similarity">
    <text evidence="2 4">Belongs to the pyridoxal phosphate-binding protein YggS/PROSC family.</text>
</comment>
<dbReference type="Proteomes" id="UP000004550">
    <property type="component" value="Chromosome"/>
</dbReference>
<dbReference type="NCBIfam" id="TIGR00044">
    <property type="entry name" value="YggS family pyridoxal phosphate-dependent enzyme"/>
    <property type="match status" value="1"/>
</dbReference>
<gene>
    <name evidence="7" type="ORF">SIDU_15695</name>
</gene>
<organism evidence="7 8">
    <name type="scientific">Sphingobium indicum (strain DSM 16412 / CCM 7286 / MTCC 6364 / B90A)</name>
    <dbReference type="NCBI Taxonomy" id="861109"/>
    <lineage>
        <taxon>Bacteria</taxon>
        <taxon>Pseudomonadati</taxon>
        <taxon>Pseudomonadota</taxon>
        <taxon>Alphaproteobacteria</taxon>
        <taxon>Sphingomonadales</taxon>
        <taxon>Sphingomonadaceae</taxon>
        <taxon>Sphingobium</taxon>
    </lineage>
</organism>
<evidence type="ECO:0000313" key="7">
    <source>
        <dbReference type="EMBL" id="APL95834.1"/>
    </source>
</evidence>
<dbReference type="AlphaFoldDB" id="A0A1L5BSI6"/>
<dbReference type="Pfam" id="PF01168">
    <property type="entry name" value="Ala_racemase_N"/>
    <property type="match status" value="1"/>
</dbReference>
<sequence>MTTDSIEAADRLAADRLAGIRAAMGRAASLTGRTADDITLIAVSKTQAADAIRPLIAAGQRVFGENRVQEAESKWPALRDEHDGLQLHLVGQLQSNKAADAVALFDVIHSLDRRSLLTALARAMDAADRRVPCFVQVNIGAEPQKGGCPIADVPALIRSARDAGIPLLGLMCVPPADIEPAPFFALLAKMAREEGLEGLSMGMSGDYETAIMLGATHIRVGTALFGERPAARPTPGSGRGMIRNSRAK</sequence>
<dbReference type="CDD" id="cd00635">
    <property type="entry name" value="PLPDE_III_YBL036c_like"/>
    <property type="match status" value="1"/>
</dbReference>
<reference evidence="7 8" key="1">
    <citation type="journal article" date="2012" name="J. Bacteriol.">
        <title>Genome sequence of Sphingobium indicum B90A, a hexachlorocyclohexane-degrading bacterium.</title>
        <authorList>
            <person name="Anand S."/>
            <person name="Sangwan N."/>
            <person name="Lata P."/>
            <person name="Kaur J."/>
            <person name="Dua A."/>
            <person name="Singh A.K."/>
            <person name="Verma M."/>
            <person name="Kaur J."/>
            <person name="Khurana J.P."/>
            <person name="Khurana P."/>
            <person name="Mathur S."/>
            <person name="Lal R."/>
        </authorList>
    </citation>
    <scope>NUCLEOTIDE SEQUENCE [LARGE SCALE GENOMIC DNA]</scope>
    <source>
        <strain evidence="8">DSM 16412 / CCM 7286 / MTCC 6364 / B90A</strain>
    </source>
</reference>